<dbReference type="AlphaFoldDB" id="A0A2P2PXX0"/>
<evidence type="ECO:0000256" key="1">
    <source>
        <dbReference type="SAM" id="SignalP"/>
    </source>
</evidence>
<accession>A0A2P2PXX0</accession>
<sequence>MDQLFLLNLLMPLCSPFKLLTYNGVVRMVFSALKVLHFLGGL</sequence>
<feature type="chain" id="PRO_5015174507" evidence="1">
    <location>
        <begin position="17"/>
        <end position="42"/>
    </location>
</feature>
<name>A0A2P2PXX0_RHIMU</name>
<protein>
    <submittedName>
        <fullName evidence="2">Uncharacterized protein</fullName>
    </submittedName>
</protein>
<proteinExistence type="predicted"/>
<dbReference type="EMBL" id="GGEC01079015">
    <property type="protein sequence ID" value="MBX59499.1"/>
    <property type="molecule type" value="Transcribed_RNA"/>
</dbReference>
<organism evidence="2">
    <name type="scientific">Rhizophora mucronata</name>
    <name type="common">Asiatic mangrove</name>
    <dbReference type="NCBI Taxonomy" id="61149"/>
    <lineage>
        <taxon>Eukaryota</taxon>
        <taxon>Viridiplantae</taxon>
        <taxon>Streptophyta</taxon>
        <taxon>Embryophyta</taxon>
        <taxon>Tracheophyta</taxon>
        <taxon>Spermatophyta</taxon>
        <taxon>Magnoliopsida</taxon>
        <taxon>eudicotyledons</taxon>
        <taxon>Gunneridae</taxon>
        <taxon>Pentapetalae</taxon>
        <taxon>rosids</taxon>
        <taxon>fabids</taxon>
        <taxon>Malpighiales</taxon>
        <taxon>Rhizophoraceae</taxon>
        <taxon>Rhizophora</taxon>
    </lineage>
</organism>
<reference evidence="2" key="1">
    <citation type="submission" date="2018-02" db="EMBL/GenBank/DDBJ databases">
        <title>Rhizophora mucronata_Transcriptome.</title>
        <authorList>
            <person name="Meera S.P."/>
            <person name="Sreeshan A."/>
            <person name="Augustine A."/>
        </authorList>
    </citation>
    <scope>NUCLEOTIDE SEQUENCE</scope>
    <source>
        <tissue evidence="2">Leaf</tissue>
    </source>
</reference>
<feature type="signal peptide" evidence="1">
    <location>
        <begin position="1"/>
        <end position="16"/>
    </location>
</feature>
<evidence type="ECO:0000313" key="2">
    <source>
        <dbReference type="EMBL" id="MBX59499.1"/>
    </source>
</evidence>
<keyword evidence="1" id="KW-0732">Signal</keyword>